<proteinExistence type="inferred from homology"/>
<dbReference type="PANTHER" id="PTHR36504">
    <property type="entry name" value="LIPOPOLYSACCHARIDE EXPORT SYSTEM PROTEIN LPTA"/>
    <property type="match status" value="1"/>
</dbReference>
<keyword evidence="3 4" id="KW-0574">Periplasm</keyword>
<keyword evidence="7" id="KW-1185">Reference proteome</keyword>
<comment type="function">
    <text evidence="4">Involved in the assembly of lipopolysaccharide (LPS). Required for the translocation of LPS from the inner membrane to the outer membrane. May form a bridge between the inner membrane and the outer membrane, via interactions with LptC and LptD, thereby facilitating LPS transfer across the periplasm.</text>
</comment>
<reference evidence="7" key="1">
    <citation type="journal article" date="2019" name="Int. J. Syst. Evol. Microbiol.">
        <title>The Global Catalogue of Microorganisms (GCM) 10K type strain sequencing project: providing services to taxonomists for standard genome sequencing and annotation.</title>
        <authorList>
            <consortium name="The Broad Institute Genomics Platform"/>
            <consortium name="The Broad Institute Genome Sequencing Center for Infectious Disease"/>
            <person name="Wu L."/>
            <person name="Ma J."/>
        </authorList>
    </citation>
    <scope>NUCLEOTIDE SEQUENCE [LARGE SCALE GENOMIC DNA]</scope>
    <source>
        <strain evidence="7">KCTC 22228</strain>
    </source>
</reference>
<keyword evidence="2" id="KW-0732">Signal</keyword>
<dbReference type="InterPro" id="IPR052037">
    <property type="entry name" value="LPS_export_LptA"/>
</dbReference>
<comment type="subunit">
    <text evidence="4">Component of the lipopolysaccharide transport and assembly complex.</text>
</comment>
<evidence type="ECO:0000256" key="4">
    <source>
        <dbReference type="HAMAP-Rule" id="MF_01914"/>
    </source>
</evidence>
<comment type="subcellular location">
    <subcellularLocation>
        <location evidence="4">Periplasm</location>
    </subcellularLocation>
</comment>
<sequence>MTRLSRPLPRRGTLAGWLLTGMLTILVALPAQALESDASAPIEVTADRLDLDDRAGTAVYTGDVDIRQGSMQLTGNRVEIQRNEAGEVTRVTATGNRAYIEQQPAPDEPIAKGWGRTIIYHAAERRVELIDQAELHQARDTFDGGYVQYYLDRRTVQARADVEGQERQRVRMTLNPEQQ</sequence>
<keyword evidence="1 4" id="KW-0813">Transport</keyword>
<evidence type="ECO:0000256" key="2">
    <source>
        <dbReference type="ARBA" id="ARBA00022729"/>
    </source>
</evidence>
<feature type="domain" description="Organic solvent tolerance-like N-terminal" evidence="5">
    <location>
        <begin position="43"/>
        <end position="153"/>
    </location>
</feature>
<dbReference type="InterPro" id="IPR005653">
    <property type="entry name" value="OstA-like_N"/>
</dbReference>
<name>A0ABQ2YHN2_9GAMM</name>
<gene>
    <name evidence="4" type="primary">lptA</name>
    <name evidence="6" type="ORF">GCM10007160_06550</name>
</gene>
<dbReference type="PANTHER" id="PTHR36504:SF1">
    <property type="entry name" value="LIPOPOLYSACCHARIDE EXPORT SYSTEM PROTEIN LPTA"/>
    <property type="match status" value="1"/>
</dbReference>
<organism evidence="6 7">
    <name type="scientific">Litchfieldella qijiaojingensis</name>
    <dbReference type="NCBI Taxonomy" id="980347"/>
    <lineage>
        <taxon>Bacteria</taxon>
        <taxon>Pseudomonadati</taxon>
        <taxon>Pseudomonadota</taxon>
        <taxon>Gammaproteobacteria</taxon>
        <taxon>Oceanospirillales</taxon>
        <taxon>Halomonadaceae</taxon>
        <taxon>Litchfieldella</taxon>
    </lineage>
</organism>
<accession>A0ABQ2YHN2</accession>
<evidence type="ECO:0000256" key="1">
    <source>
        <dbReference type="ARBA" id="ARBA00022448"/>
    </source>
</evidence>
<evidence type="ECO:0000313" key="6">
    <source>
        <dbReference type="EMBL" id="GGX81893.1"/>
    </source>
</evidence>
<dbReference type="Proteomes" id="UP000653056">
    <property type="component" value="Unassembled WGS sequence"/>
</dbReference>
<comment type="similarity">
    <text evidence="4">Belongs to the LptA family.</text>
</comment>
<dbReference type="EMBL" id="BMXS01000002">
    <property type="protein sequence ID" value="GGX81893.1"/>
    <property type="molecule type" value="Genomic_DNA"/>
</dbReference>
<comment type="caution">
    <text evidence="6">The sequence shown here is derived from an EMBL/GenBank/DDBJ whole genome shotgun (WGS) entry which is preliminary data.</text>
</comment>
<evidence type="ECO:0000313" key="7">
    <source>
        <dbReference type="Proteomes" id="UP000653056"/>
    </source>
</evidence>
<dbReference type="RefSeq" id="WP_422730959.1">
    <property type="nucleotide sequence ID" value="NZ_BMXS01000002.1"/>
</dbReference>
<dbReference type="InterPro" id="IPR014340">
    <property type="entry name" value="LptA"/>
</dbReference>
<dbReference type="NCBIfam" id="TIGR03002">
    <property type="entry name" value="outer_YhbN_LptA"/>
    <property type="match status" value="1"/>
</dbReference>
<protein>
    <recommendedName>
        <fullName evidence="4">Lipopolysaccharide export system protein LptA</fullName>
    </recommendedName>
</protein>
<dbReference type="Gene3D" id="2.60.450.10">
    <property type="entry name" value="Lipopolysaccharide (LPS) transport protein A like domain"/>
    <property type="match status" value="1"/>
</dbReference>
<dbReference type="Pfam" id="PF03968">
    <property type="entry name" value="LptD_N"/>
    <property type="match status" value="1"/>
</dbReference>
<evidence type="ECO:0000256" key="3">
    <source>
        <dbReference type="ARBA" id="ARBA00022764"/>
    </source>
</evidence>
<evidence type="ECO:0000259" key="5">
    <source>
        <dbReference type="Pfam" id="PF03968"/>
    </source>
</evidence>
<dbReference type="HAMAP" id="MF_01914">
    <property type="entry name" value="LPS_assembly_LptA"/>
    <property type="match status" value="1"/>
</dbReference>